<dbReference type="EMBL" id="CP042161">
    <property type="protein sequence ID" value="QDS35577.1"/>
    <property type="molecule type" value="Genomic_DNA"/>
</dbReference>
<name>A0A517I9L1_BREBE</name>
<dbReference type="GO" id="GO:0005975">
    <property type="term" value="P:carbohydrate metabolic process"/>
    <property type="evidence" value="ECO:0007669"/>
    <property type="project" value="UniProtKB-UniRule"/>
</dbReference>
<feature type="domain" description="Glutamine amidotransferase type-2" evidence="11">
    <location>
        <begin position="2"/>
        <end position="217"/>
    </location>
</feature>
<dbReference type="AlphaFoldDB" id="A0A517I9L1"/>
<reference evidence="13 14" key="1">
    <citation type="submission" date="2019-07" db="EMBL/GenBank/DDBJ databases">
        <title>Characterization of Brevibacillus brevis HK544, as a potential biocontrol agent.</title>
        <authorList>
            <person name="Kim H."/>
        </authorList>
    </citation>
    <scope>NUCLEOTIDE SEQUENCE [LARGE SCALE GENOMIC DNA]</scope>
    <source>
        <strain evidence="13 14">HK544</strain>
    </source>
</reference>
<evidence type="ECO:0000256" key="1">
    <source>
        <dbReference type="ARBA" id="ARBA00001031"/>
    </source>
</evidence>
<dbReference type="FunFam" id="3.60.20.10:FF:000006">
    <property type="entry name" value="Glutamine--fructose-6-phosphate aminotransferase [isomerizing]"/>
    <property type="match status" value="1"/>
</dbReference>
<dbReference type="Gene3D" id="3.60.20.10">
    <property type="entry name" value="Glutamine Phosphoribosylpyrophosphate, subunit 1, domain 1"/>
    <property type="match status" value="1"/>
</dbReference>
<dbReference type="InterPro" id="IPR005855">
    <property type="entry name" value="GFAT"/>
</dbReference>
<comment type="subunit">
    <text evidence="10">Homodimer.</text>
</comment>
<dbReference type="InterPro" id="IPR046348">
    <property type="entry name" value="SIS_dom_sf"/>
</dbReference>
<keyword evidence="7 10" id="KW-0808">Transferase</keyword>
<dbReference type="SUPFAM" id="SSF53697">
    <property type="entry name" value="SIS domain"/>
    <property type="match status" value="1"/>
</dbReference>
<evidence type="ECO:0000256" key="6">
    <source>
        <dbReference type="ARBA" id="ARBA00022576"/>
    </source>
</evidence>
<dbReference type="Gene3D" id="3.40.50.10490">
    <property type="entry name" value="Glucose-6-phosphate isomerase like protein, domain 1"/>
    <property type="match status" value="2"/>
</dbReference>
<dbReference type="InterPro" id="IPR029055">
    <property type="entry name" value="Ntn_hydrolases_N"/>
</dbReference>
<keyword evidence="8" id="KW-0677">Repeat</keyword>
<dbReference type="NCBIfam" id="TIGR01135">
    <property type="entry name" value="glmS"/>
    <property type="match status" value="1"/>
</dbReference>
<dbReference type="RefSeq" id="WP_144617198.1">
    <property type="nucleotide sequence ID" value="NZ_CP042161.1"/>
</dbReference>
<dbReference type="FunFam" id="3.40.50.10490:FF:000001">
    <property type="entry name" value="Glutamine--fructose-6-phosphate aminotransferase [isomerizing]"/>
    <property type="match status" value="1"/>
</dbReference>
<feature type="domain" description="SIS" evidence="12">
    <location>
        <begin position="286"/>
        <end position="426"/>
    </location>
</feature>
<dbReference type="HAMAP" id="MF_00164">
    <property type="entry name" value="GlmS"/>
    <property type="match status" value="1"/>
</dbReference>
<keyword evidence="5 10" id="KW-0963">Cytoplasm</keyword>
<dbReference type="PROSITE" id="PS51464">
    <property type="entry name" value="SIS"/>
    <property type="match status" value="2"/>
</dbReference>
<feature type="active site" description="Nucleophile; for GATase activity" evidence="10">
    <location>
        <position position="2"/>
    </location>
</feature>
<keyword evidence="9" id="KW-0315">Glutamine amidotransferase</keyword>
<sequence>MCGIMGYIGNREAQPILINGLRKLEYRGYDSAGIAICDGATIGMRKAKGRIDVLESQTKTSGLQGSIGIGHTRWATHGRPSDENSHPHFDQSGKFSIVHNGIIENYLDLKQELIEKGVTFTSETDTEVIVHLLAQEYDNNLVAAVQKVAGKIRGAFALGVMTEHEPDKLIAVRMASPLIIGVGENENFIGSDIPAILEHTRDVYVLEDGDLAILTKDSVHVMRLDTTEPIERELVRIEWDKEQAEKDGFAHYMQKEIYEQPRALRNTMTGRIDATQQKVIFPNLQLSEASAKGVEKIYIVACGTAYHAGLIGKHVIERLAQIPVEVDVASEFRYRRPLFQPNTLTIAVSQSGETADTLAAMREAKRNGSAVLAITNVVGSSIARDADDVITTNAGPEIAVASTKAYTSQLIAFYLLAIYLAQAKGTLDADTRASLLHQLTALPDQVEHILEHADEIRHFAESIKDEQHLFFIGRGLDHAVSMEGSLKLKEISYIHSEAYAAGELKHGTLALIEEGTRVIALATQDELHEKMISNITEVKARGAKVLGITLDGHVELHRSVDDVCLIPQTDALLTPVLGVIPLQLISYYTSVALGNDVDRPRNLAKSVTVE</sequence>
<evidence type="ECO:0000313" key="13">
    <source>
        <dbReference type="EMBL" id="QDS35577.1"/>
    </source>
</evidence>
<dbReference type="NCBIfam" id="NF001484">
    <property type="entry name" value="PRK00331.1"/>
    <property type="match status" value="1"/>
</dbReference>
<dbReference type="FunFam" id="3.40.50.10490:FF:000022">
    <property type="entry name" value="Glutamine--fructose-6-phosphate aminotransferase [isomerizing]"/>
    <property type="match status" value="1"/>
</dbReference>
<evidence type="ECO:0000259" key="12">
    <source>
        <dbReference type="PROSITE" id="PS51464"/>
    </source>
</evidence>
<proteinExistence type="inferred from homology"/>
<dbReference type="CDD" id="cd05009">
    <property type="entry name" value="SIS_GlmS_GlmD_2"/>
    <property type="match status" value="1"/>
</dbReference>
<accession>A0A517I9L1</accession>
<dbReference type="GO" id="GO:0004360">
    <property type="term" value="F:glutamine-fructose-6-phosphate transaminase (isomerizing) activity"/>
    <property type="evidence" value="ECO:0007669"/>
    <property type="project" value="UniProtKB-UniRule"/>
</dbReference>
<evidence type="ECO:0000313" key="14">
    <source>
        <dbReference type="Proteomes" id="UP000317713"/>
    </source>
</evidence>
<comment type="subcellular location">
    <subcellularLocation>
        <location evidence="2 10">Cytoplasm</location>
    </subcellularLocation>
</comment>
<dbReference type="GO" id="GO:0097367">
    <property type="term" value="F:carbohydrate derivative binding"/>
    <property type="evidence" value="ECO:0007669"/>
    <property type="project" value="InterPro"/>
</dbReference>
<dbReference type="EC" id="2.6.1.16" evidence="3 10"/>
<evidence type="ECO:0000256" key="5">
    <source>
        <dbReference type="ARBA" id="ARBA00022490"/>
    </source>
</evidence>
<comment type="function">
    <text evidence="10">Catalyzes the first step in hexosamine metabolism, converting fructose-6P into glucosamine-6P using glutamine as a nitrogen source.</text>
</comment>
<dbReference type="InterPro" id="IPR035466">
    <property type="entry name" value="GlmS/AgaS_SIS"/>
</dbReference>
<evidence type="ECO:0000256" key="3">
    <source>
        <dbReference type="ARBA" id="ARBA00012916"/>
    </source>
</evidence>
<dbReference type="GO" id="GO:0006047">
    <property type="term" value="P:UDP-N-acetylglucosamine metabolic process"/>
    <property type="evidence" value="ECO:0007669"/>
    <property type="project" value="TreeGrafter"/>
</dbReference>
<dbReference type="Pfam" id="PF01380">
    <property type="entry name" value="SIS"/>
    <property type="match status" value="2"/>
</dbReference>
<gene>
    <name evidence="10 13" type="primary">glmS</name>
    <name evidence="13" type="ORF">FPS98_17030</name>
</gene>
<dbReference type="CDD" id="cd00714">
    <property type="entry name" value="GFAT"/>
    <property type="match status" value="1"/>
</dbReference>
<dbReference type="CDD" id="cd05008">
    <property type="entry name" value="SIS_GlmS_GlmD_1"/>
    <property type="match status" value="1"/>
</dbReference>
<dbReference type="PANTHER" id="PTHR10937">
    <property type="entry name" value="GLUCOSAMINE--FRUCTOSE-6-PHOSPHATE AMINOTRANSFERASE, ISOMERIZING"/>
    <property type="match status" value="1"/>
</dbReference>
<dbReference type="Proteomes" id="UP000317713">
    <property type="component" value="Chromosome"/>
</dbReference>
<dbReference type="InterPro" id="IPR047084">
    <property type="entry name" value="GFAT_N"/>
</dbReference>
<keyword evidence="6 10" id="KW-0032">Aminotransferase</keyword>
<dbReference type="GO" id="GO:0006002">
    <property type="term" value="P:fructose 6-phosphate metabolic process"/>
    <property type="evidence" value="ECO:0007669"/>
    <property type="project" value="TreeGrafter"/>
</dbReference>
<evidence type="ECO:0000256" key="9">
    <source>
        <dbReference type="ARBA" id="ARBA00022962"/>
    </source>
</evidence>
<feature type="domain" description="SIS" evidence="12">
    <location>
        <begin position="459"/>
        <end position="600"/>
    </location>
</feature>
<dbReference type="GO" id="GO:0006487">
    <property type="term" value="P:protein N-linked glycosylation"/>
    <property type="evidence" value="ECO:0007669"/>
    <property type="project" value="TreeGrafter"/>
</dbReference>
<dbReference type="PANTHER" id="PTHR10937:SF0">
    <property type="entry name" value="GLUTAMINE--FRUCTOSE-6-PHOSPHATE TRANSAMINASE (ISOMERIZING)"/>
    <property type="match status" value="1"/>
</dbReference>
<dbReference type="PROSITE" id="PS51278">
    <property type="entry name" value="GATASE_TYPE_2"/>
    <property type="match status" value="1"/>
</dbReference>
<evidence type="ECO:0000259" key="11">
    <source>
        <dbReference type="PROSITE" id="PS51278"/>
    </source>
</evidence>
<dbReference type="InterPro" id="IPR035490">
    <property type="entry name" value="GlmS/FrlB_SIS"/>
</dbReference>
<protein>
    <recommendedName>
        <fullName evidence="4 10">Glutamine--fructose-6-phosphate aminotransferase [isomerizing]</fullName>
        <ecNumber evidence="3 10">2.6.1.16</ecNumber>
    </recommendedName>
    <alternativeName>
        <fullName evidence="10">D-fructose-6-phosphate amidotransferase</fullName>
    </alternativeName>
    <alternativeName>
        <fullName evidence="10">GFAT</fullName>
    </alternativeName>
    <alternativeName>
        <fullName evidence="10">Glucosamine-6-phosphate synthase</fullName>
    </alternativeName>
    <alternativeName>
        <fullName evidence="10">Hexosephosphate aminotransferase</fullName>
    </alternativeName>
    <alternativeName>
        <fullName evidence="10">L-glutamine--D-fructose-6-phosphate amidotransferase</fullName>
    </alternativeName>
</protein>
<feature type="active site" description="For Fru-6P isomerization activity" evidence="10">
    <location>
        <position position="605"/>
    </location>
</feature>
<evidence type="ECO:0000256" key="4">
    <source>
        <dbReference type="ARBA" id="ARBA00016090"/>
    </source>
</evidence>
<dbReference type="InterPro" id="IPR001347">
    <property type="entry name" value="SIS_dom"/>
</dbReference>
<comment type="catalytic activity">
    <reaction evidence="1 10">
        <text>D-fructose 6-phosphate + L-glutamine = D-glucosamine 6-phosphate + L-glutamate</text>
        <dbReference type="Rhea" id="RHEA:13237"/>
        <dbReference type="ChEBI" id="CHEBI:29985"/>
        <dbReference type="ChEBI" id="CHEBI:58359"/>
        <dbReference type="ChEBI" id="CHEBI:58725"/>
        <dbReference type="ChEBI" id="CHEBI:61527"/>
        <dbReference type="EC" id="2.6.1.16"/>
    </reaction>
</comment>
<evidence type="ECO:0000256" key="10">
    <source>
        <dbReference type="HAMAP-Rule" id="MF_00164"/>
    </source>
</evidence>
<evidence type="ECO:0000256" key="7">
    <source>
        <dbReference type="ARBA" id="ARBA00022679"/>
    </source>
</evidence>
<dbReference type="InterPro" id="IPR017932">
    <property type="entry name" value="GATase_2_dom"/>
</dbReference>
<dbReference type="GO" id="GO:0005829">
    <property type="term" value="C:cytosol"/>
    <property type="evidence" value="ECO:0007669"/>
    <property type="project" value="TreeGrafter"/>
</dbReference>
<evidence type="ECO:0000256" key="2">
    <source>
        <dbReference type="ARBA" id="ARBA00004496"/>
    </source>
</evidence>
<dbReference type="SUPFAM" id="SSF56235">
    <property type="entry name" value="N-terminal nucleophile aminohydrolases (Ntn hydrolases)"/>
    <property type="match status" value="1"/>
</dbReference>
<organism evidence="13 14">
    <name type="scientific">Brevibacillus brevis</name>
    <name type="common">Bacillus brevis</name>
    <dbReference type="NCBI Taxonomy" id="1393"/>
    <lineage>
        <taxon>Bacteria</taxon>
        <taxon>Bacillati</taxon>
        <taxon>Bacillota</taxon>
        <taxon>Bacilli</taxon>
        <taxon>Bacillales</taxon>
        <taxon>Paenibacillaceae</taxon>
        <taxon>Brevibacillus</taxon>
    </lineage>
</organism>
<evidence type="ECO:0000256" key="8">
    <source>
        <dbReference type="ARBA" id="ARBA00022737"/>
    </source>
</evidence>
<feature type="initiator methionine" description="Removed" evidence="10">
    <location>
        <position position="1"/>
    </location>
</feature>
<dbReference type="Pfam" id="PF13522">
    <property type="entry name" value="GATase_6"/>
    <property type="match status" value="1"/>
</dbReference>